<evidence type="ECO:0000313" key="17">
    <source>
        <dbReference type="Proteomes" id="UP000193498"/>
    </source>
</evidence>
<comment type="function">
    <text evidence="8 13">Catalyzes the degradation of hydrogen peroxide (H(2)O(2)) generated by peroxisomal oxidases to water and oxygen, thereby protecting cells from the toxic effects of hydrogen peroxide.</text>
</comment>
<dbReference type="FunFam" id="2.40.180.10:FF:000001">
    <property type="entry name" value="Catalase"/>
    <property type="match status" value="1"/>
</dbReference>
<feature type="active site" evidence="10">
    <location>
        <position position="49"/>
    </location>
</feature>
<evidence type="ECO:0000256" key="6">
    <source>
        <dbReference type="ARBA" id="ARBA00023004"/>
    </source>
</evidence>
<dbReference type="InterPro" id="IPR020835">
    <property type="entry name" value="Catalase_sf"/>
</dbReference>
<sequence length="482" mass="54523">MTTSNGDPVNDNQTSMTAGRGGPMLIQDYHYIEKLAHFNRERIPERVVHAKGAGAHGYFEVTKDISHLTKANFLSEVGKRTPVFTRFSTVGGESGSSDTARDPRGFAVKFYTEEGNWDMVGNNTPIFFIRDPIKFPDFIHTQKRNPKTHLKDPDAFWDFLSLTPESIHQTLILFSDRGTPKGFRHMNGYYGHTLKLVNEKGEYKYVKWHFKTDQGIQNFTEEEAVAMAGENPDYGTQDLFEAIDQGNHPSWTVYVQVMEPEQAATYRWDPFDITKVWPHSDFPLQEVGKMVLNKNPENYFADTEQVAFSPSNMVPGIEASVDKMLQGRMFAYPDAHRYRVGPNFSQIPINQPRCPVFHGQRDGLMTVNGNFGSLPNYEPSSVHPGIPQQQQTRGEHYHSAENMGNVGGTIGRHVVPAVDDDYVQAGMLYRVQPEDAKQRMISNIVGHLKQAKECIQQRQLKIFYKADAELGARIEEGLATSV</sequence>
<evidence type="ECO:0000256" key="12">
    <source>
        <dbReference type="RuleBase" id="RU000498"/>
    </source>
</evidence>
<evidence type="ECO:0000256" key="1">
    <source>
        <dbReference type="ARBA" id="ARBA00005329"/>
    </source>
</evidence>
<proteinExistence type="inferred from homology"/>
<dbReference type="InParanoid" id="A0A1Y1YMW5"/>
<feature type="domain" description="Catalase core" evidence="15">
    <location>
        <begin position="2"/>
        <end position="386"/>
    </location>
</feature>
<dbReference type="Gene3D" id="2.40.180.10">
    <property type="entry name" value="Catalase core domain"/>
    <property type="match status" value="1"/>
</dbReference>
<dbReference type="GO" id="GO:0005777">
    <property type="term" value="C:peroxisome"/>
    <property type="evidence" value="ECO:0007669"/>
    <property type="project" value="TreeGrafter"/>
</dbReference>
<keyword evidence="6 11" id="KW-0408">Iron</keyword>
<dbReference type="Proteomes" id="UP000193498">
    <property type="component" value="Unassembled WGS sequence"/>
</dbReference>
<dbReference type="SUPFAM" id="SSF56634">
    <property type="entry name" value="Heme-dependent catalase-like"/>
    <property type="match status" value="1"/>
</dbReference>
<evidence type="ECO:0000256" key="11">
    <source>
        <dbReference type="PIRSR" id="PIRSR038928-2"/>
    </source>
</evidence>
<dbReference type="PROSITE" id="PS00438">
    <property type="entry name" value="CATALASE_2"/>
    <property type="match status" value="1"/>
</dbReference>
<dbReference type="PANTHER" id="PTHR11465">
    <property type="entry name" value="CATALASE"/>
    <property type="match status" value="1"/>
</dbReference>
<comment type="caution">
    <text evidence="16">The sequence shown here is derived from an EMBL/GenBank/DDBJ whole genome shotgun (WGS) entry which is preliminary data.</text>
</comment>
<keyword evidence="3 11" id="KW-0349">Heme</keyword>
<evidence type="ECO:0000256" key="13">
    <source>
        <dbReference type="RuleBase" id="RU004142"/>
    </source>
</evidence>
<dbReference type="InterPro" id="IPR002226">
    <property type="entry name" value="Catalase_haem_BS"/>
</dbReference>
<feature type="compositionally biased region" description="Polar residues" evidence="14">
    <location>
        <begin position="1"/>
        <end position="17"/>
    </location>
</feature>
<dbReference type="GO" id="GO:0004096">
    <property type="term" value="F:catalase activity"/>
    <property type="evidence" value="ECO:0007669"/>
    <property type="project" value="UniProtKB-EC"/>
</dbReference>
<dbReference type="OrthoDB" id="6880011at2759"/>
<feature type="active site" evidence="10">
    <location>
        <position position="122"/>
    </location>
</feature>
<evidence type="ECO:0000256" key="2">
    <source>
        <dbReference type="ARBA" id="ARBA00022559"/>
    </source>
</evidence>
<dbReference type="InterPro" id="IPR040333">
    <property type="entry name" value="Catalase_3"/>
</dbReference>
<dbReference type="SMART" id="SM01060">
    <property type="entry name" value="Catalase"/>
    <property type="match status" value="1"/>
</dbReference>
<dbReference type="GO" id="GO:0042542">
    <property type="term" value="P:response to hydrogen peroxide"/>
    <property type="evidence" value="ECO:0007669"/>
    <property type="project" value="TreeGrafter"/>
</dbReference>
<dbReference type="EC" id="1.11.1.6" evidence="12"/>
<comment type="cofactor">
    <cofactor evidence="11">
        <name>heme</name>
        <dbReference type="ChEBI" id="CHEBI:30413"/>
    </cofactor>
</comment>
<feature type="binding site" description="axial binding residue" evidence="11">
    <location>
        <position position="332"/>
    </location>
    <ligand>
        <name>heme</name>
        <dbReference type="ChEBI" id="CHEBI:30413"/>
    </ligand>
    <ligandPart>
        <name>Fe</name>
        <dbReference type="ChEBI" id="CHEBI:18248"/>
    </ligandPart>
</feature>
<dbReference type="PROSITE" id="PS51402">
    <property type="entry name" value="CATALASE_3"/>
    <property type="match status" value="1"/>
</dbReference>
<dbReference type="AlphaFoldDB" id="A0A1Y1YMW5"/>
<evidence type="ECO:0000313" key="16">
    <source>
        <dbReference type="EMBL" id="ORX99086.1"/>
    </source>
</evidence>
<dbReference type="Pfam" id="PF06628">
    <property type="entry name" value="Catalase-rel"/>
    <property type="match status" value="1"/>
</dbReference>
<dbReference type="InterPro" id="IPR024711">
    <property type="entry name" value="Catalase_clade1/3"/>
</dbReference>
<evidence type="ECO:0000256" key="3">
    <source>
        <dbReference type="ARBA" id="ARBA00022617"/>
    </source>
</evidence>
<organism evidence="16 17">
    <name type="scientific">Basidiobolus meristosporus CBS 931.73</name>
    <dbReference type="NCBI Taxonomy" id="1314790"/>
    <lineage>
        <taxon>Eukaryota</taxon>
        <taxon>Fungi</taxon>
        <taxon>Fungi incertae sedis</taxon>
        <taxon>Zoopagomycota</taxon>
        <taxon>Entomophthoromycotina</taxon>
        <taxon>Basidiobolomycetes</taxon>
        <taxon>Basidiobolales</taxon>
        <taxon>Basidiobolaceae</taxon>
        <taxon>Basidiobolus</taxon>
    </lineage>
</organism>
<dbReference type="InterPro" id="IPR011614">
    <property type="entry name" value="Catalase_core"/>
</dbReference>
<keyword evidence="7 12" id="KW-0376">Hydrogen peroxide</keyword>
<evidence type="ECO:0000256" key="5">
    <source>
        <dbReference type="ARBA" id="ARBA00023002"/>
    </source>
</evidence>
<dbReference type="STRING" id="1314790.A0A1Y1YMW5"/>
<dbReference type="GO" id="GO:0042744">
    <property type="term" value="P:hydrogen peroxide catabolic process"/>
    <property type="evidence" value="ECO:0007669"/>
    <property type="project" value="UniProtKB-KW"/>
</dbReference>
<dbReference type="PANTHER" id="PTHR11465:SF9">
    <property type="entry name" value="CATALASE"/>
    <property type="match status" value="1"/>
</dbReference>
<dbReference type="InterPro" id="IPR010582">
    <property type="entry name" value="Catalase_immune_responsive"/>
</dbReference>
<dbReference type="Pfam" id="PF00199">
    <property type="entry name" value="Catalase"/>
    <property type="match status" value="1"/>
</dbReference>
<protein>
    <recommendedName>
        <fullName evidence="12">Catalase</fullName>
        <ecNumber evidence="12">1.11.1.6</ecNumber>
    </recommendedName>
</protein>
<keyword evidence="17" id="KW-1185">Reference proteome</keyword>
<dbReference type="PROSITE" id="PS00437">
    <property type="entry name" value="CATALASE_1"/>
    <property type="match status" value="1"/>
</dbReference>
<evidence type="ECO:0000256" key="7">
    <source>
        <dbReference type="ARBA" id="ARBA00023324"/>
    </source>
</evidence>
<dbReference type="GO" id="GO:0005739">
    <property type="term" value="C:mitochondrion"/>
    <property type="evidence" value="ECO:0007669"/>
    <property type="project" value="TreeGrafter"/>
</dbReference>
<gene>
    <name evidence="16" type="ORF">K493DRAFT_313335</name>
</gene>
<dbReference type="GO" id="GO:0020037">
    <property type="term" value="F:heme binding"/>
    <property type="evidence" value="ECO:0007669"/>
    <property type="project" value="InterPro"/>
</dbReference>
<evidence type="ECO:0000256" key="14">
    <source>
        <dbReference type="SAM" id="MobiDB-lite"/>
    </source>
</evidence>
<evidence type="ECO:0000256" key="4">
    <source>
        <dbReference type="ARBA" id="ARBA00022723"/>
    </source>
</evidence>
<evidence type="ECO:0000259" key="15">
    <source>
        <dbReference type="SMART" id="SM01060"/>
    </source>
</evidence>
<dbReference type="CDD" id="cd08156">
    <property type="entry name" value="catalase_clade_3"/>
    <property type="match status" value="1"/>
</dbReference>
<accession>A0A1Y1YMW5</accession>
<dbReference type="InterPro" id="IPR018028">
    <property type="entry name" value="Catalase"/>
</dbReference>
<comment type="catalytic activity">
    <reaction evidence="9 12">
        <text>2 H2O2 = O2 + 2 H2O</text>
        <dbReference type="Rhea" id="RHEA:20309"/>
        <dbReference type="ChEBI" id="CHEBI:15377"/>
        <dbReference type="ChEBI" id="CHEBI:15379"/>
        <dbReference type="ChEBI" id="CHEBI:16240"/>
        <dbReference type="EC" id="1.11.1.6"/>
    </reaction>
</comment>
<feature type="region of interest" description="Disordered" evidence="14">
    <location>
        <begin position="1"/>
        <end position="21"/>
    </location>
</feature>
<comment type="similarity">
    <text evidence="1 12">Belongs to the catalase family.</text>
</comment>
<reference evidence="16 17" key="1">
    <citation type="submission" date="2016-07" db="EMBL/GenBank/DDBJ databases">
        <title>Pervasive Adenine N6-methylation of Active Genes in Fungi.</title>
        <authorList>
            <consortium name="DOE Joint Genome Institute"/>
            <person name="Mondo S.J."/>
            <person name="Dannebaum R.O."/>
            <person name="Kuo R.C."/>
            <person name="Labutti K."/>
            <person name="Haridas S."/>
            <person name="Kuo A."/>
            <person name="Salamov A."/>
            <person name="Ahrendt S.R."/>
            <person name="Lipzen A."/>
            <person name="Sullivan W."/>
            <person name="Andreopoulos W.B."/>
            <person name="Clum A."/>
            <person name="Lindquist E."/>
            <person name="Daum C."/>
            <person name="Ramamoorthy G.K."/>
            <person name="Gryganskyi A."/>
            <person name="Culley D."/>
            <person name="Magnuson J.K."/>
            <person name="James T.Y."/>
            <person name="O'Malley M.A."/>
            <person name="Stajich J.E."/>
            <person name="Spatafora J.W."/>
            <person name="Visel A."/>
            <person name="Grigoriev I.V."/>
        </authorList>
    </citation>
    <scope>NUCLEOTIDE SEQUENCE [LARGE SCALE GENOMIC DNA]</scope>
    <source>
        <strain evidence="16 17">CBS 931.73</strain>
    </source>
</reference>
<evidence type="ECO:0000256" key="9">
    <source>
        <dbReference type="ARBA" id="ARBA00049254"/>
    </source>
</evidence>
<evidence type="ECO:0000256" key="10">
    <source>
        <dbReference type="PIRSR" id="PIRSR038928-1"/>
    </source>
</evidence>
<dbReference type="GO" id="GO:0046872">
    <property type="term" value="F:metal ion binding"/>
    <property type="evidence" value="ECO:0007669"/>
    <property type="project" value="UniProtKB-KW"/>
</dbReference>
<dbReference type="EMBL" id="MCFE01000102">
    <property type="protein sequence ID" value="ORX99086.1"/>
    <property type="molecule type" value="Genomic_DNA"/>
</dbReference>
<evidence type="ECO:0000256" key="8">
    <source>
        <dbReference type="ARBA" id="ARBA00044729"/>
    </source>
</evidence>
<keyword evidence="2 12" id="KW-0575">Peroxidase</keyword>
<dbReference type="PRINTS" id="PR00067">
    <property type="entry name" value="CATALASE"/>
</dbReference>
<keyword evidence="4 11" id="KW-0479">Metal-binding</keyword>
<dbReference type="PIRSF" id="PIRSF038928">
    <property type="entry name" value="Catalase_clade1-3"/>
    <property type="match status" value="1"/>
</dbReference>
<dbReference type="InterPro" id="IPR024708">
    <property type="entry name" value="Catalase_AS"/>
</dbReference>
<dbReference type="FunCoup" id="A0A1Y1YMW5">
    <property type="interactions" value="496"/>
</dbReference>
<keyword evidence="5 12" id="KW-0560">Oxidoreductase</keyword>
<name>A0A1Y1YMW5_9FUNG</name>